<dbReference type="SUPFAM" id="SSF52833">
    <property type="entry name" value="Thioredoxin-like"/>
    <property type="match status" value="1"/>
</dbReference>
<protein>
    <submittedName>
        <fullName evidence="2">Glutaredoxin</fullName>
    </submittedName>
</protein>
<keyword evidence="3" id="KW-1185">Reference proteome</keyword>
<dbReference type="OrthoDB" id="32865at2"/>
<comment type="caution">
    <text evidence="2">The sequence shown here is derived from an EMBL/GenBank/DDBJ whole genome shotgun (WGS) entry which is preliminary data.</text>
</comment>
<sequence>MAEKKVLMITKTVCPYCERAKVVLNEALQGKYNDQIEFFVREDDEARFAELQKKYQFMTVPTFIDKESGSVLSDSQEPTITAFMKQAIGA</sequence>
<accession>A0A4Z0GN25</accession>
<dbReference type="RefSeq" id="WP_135349114.1">
    <property type="nucleotide sequence ID" value="NZ_SRJD01000015.1"/>
</dbReference>
<dbReference type="PROSITE" id="PS51354">
    <property type="entry name" value="GLUTAREDOXIN_2"/>
    <property type="match status" value="1"/>
</dbReference>
<evidence type="ECO:0000259" key="1">
    <source>
        <dbReference type="Pfam" id="PF00462"/>
    </source>
</evidence>
<dbReference type="InterPro" id="IPR036249">
    <property type="entry name" value="Thioredoxin-like_sf"/>
</dbReference>
<dbReference type="Pfam" id="PF00462">
    <property type="entry name" value="Glutaredoxin"/>
    <property type="match status" value="1"/>
</dbReference>
<proteinExistence type="predicted"/>
<gene>
    <name evidence="2" type="ORF">E4665_12420</name>
</gene>
<evidence type="ECO:0000313" key="3">
    <source>
        <dbReference type="Proteomes" id="UP000298347"/>
    </source>
</evidence>
<evidence type="ECO:0000313" key="2">
    <source>
        <dbReference type="EMBL" id="TGA97199.1"/>
    </source>
</evidence>
<feature type="domain" description="Glutaredoxin" evidence="1">
    <location>
        <begin position="6"/>
        <end position="62"/>
    </location>
</feature>
<dbReference type="AlphaFoldDB" id="A0A4Z0GN25"/>
<dbReference type="InterPro" id="IPR002109">
    <property type="entry name" value="Glutaredoxin"/>
</dbReference>
<organism evidence="2 3">
    <name type="scientific">Sporolactobacillus shoreae</name>
    <dbReference type="NCBI Taxonomy" id="1465501"/>
    <lineage>
        <taxon>Bacteria</taxon>
        <taxon>Bacillati</taxon>
        <taxon>Bacillota</taxon>
        <taxon>Bacilli</taxon>
        <taxon>Bacillales</taxon>
        <taxon>Sporolactobacillaceae</taxon>
        <taxon>Sporolactobacillus</taxon>
    </lineage>
</organism>
<dbReference type="EMBL" id="SRJD01000015">
    <property type="protein sequence ID" value="TGA97199.1"/>
    <property type="molecule type" value="Genomic_DNA"/>
</dbReference>
<dbReference type="Proteomes" id="UP000298347">
    <property type="component" value="Unassembled WGS sequence"/>
</dbReference>
<name>A0A4Z0GN25_9BACL</name>
<reference evidence="2 3" key="1">
    <citation type="journal article" date="2015" name="Int. J. Syst. Evol. Microbiol.">
        <title>Sporolactobacillus shoreae sp. nov. and Sporolactobacillus spathodeae sp. nov., two spore-forming lactic acid bacteria isolated from tree barks in Thailand.</title>
        <authorList>
            <person name="Thamacharoensuk T."/>
            <person name="Kitahara M."/>
            <person name="Ohkuma M."/>
            <person name="Thongchul N."/>
            <person name="Tanasupawat S."/>
        </authorList>
    </citation>
    <scope>NUCLEOTIDE SEQUENCE [LARGE SCALE GENOMIC DNA]</scope>
    <source>
        <strain evidence="2 3">BK92</strain>
    </source>
</reference>
<dbReference type="Gene3D" id="3.40.30.10">
    <property type="entry name" value="Glutaredoxin"/>
    <property type="match status" value="1"/>
</dbReference>